<dbReference type="Pfam" id="PF11781">
    <property type="entry name" value="Zn_ribbon_RRN7"/>
    <property type="match status" value="1"/>
</dbReference>
<keyword evidence="5" id="KW-0862">Zinc</keyword>
<keyword evidence="3" id="KW-0479">Metal-binding</keyword>
<evidence type="ECO:0000256" key="4">
    <source>
        <dbReference type="ARBA" id="ARBA00022771"/>
    </source>
</evidence>
<evidence type="ECO:0000256" key="5">
    <source>
        <dbReference type="ARBA" id="ARBA00022833"/>
    </source>
</evidence>
<dbReference type="InterPro" id="IPR048540">
    <property type="entry name" value="Rrn7_cyclin_N"/>
</dbReference>
<dbReference type="VEuPathDB" id="FungiDB:B9J08_003087"/>
<dbReference type="VEuPathDB" id="FungiDB:CJJ09_001019"/>
<feature type="domain" description="RRN7-type" evidence="10">
    <location>
        <begin position="6"/>
        <end position="39"/>
    </location>
</feature>
<dbReference type="InterPro" id="IPR033599">
    <property type="entry name" value="TAF1B/Rrn7"/>
</dbReference>
<comment type="caution">
    <text evidence="12">The sequence shown here is derived from an EMBL/GenBank/DDBJ whole genome shotgun (WGS) entry which is preliminary data.</text>
</comment>
<organism evidence="12 13">
    <name type="scientific">Candidozyma auris</name>
    <name type="common">Yeast</name>
    <name type="synonym">Candida auris</name>
    <dbReference type="NCBI Taxonomy" id="498019"/>
    <lineage>
        <taxon>Eukaryota</taxon>
        <taxon>Fungi</taxon>
        <taxon>Dikarya</taxon>
        <taxon>Ascomycota</taxon>
        <taxon>Saccharomycotina</taxon>
        <taxon>Pichiomycetes</taxon>
        <taxon>Metschnikowiaceae</taxon>
        <taxon>Candidozyma</taxon>
    </lineage>
</organism>
<dbReference type="InterPro" id="IPR021752">
    <property type="entry name" value="TF_Rrn7_Zf"/>
</dbReference>
<dbReference type="Pfam" id="PF20644">
    <property type="entry name" value="Rrn7_cyclin_N"/>
    <property type="match status" value="1"/>
</dbReference>
<protein>
    <submittedName>
        <fullName evidence="12">Uncharacterized protein</fullName>
    </submittedName>
</protein>
<comment type="subcellular location">
    <subcellularLocation>
        <location evidence="1">Nucleus</location>
        <location evidence="1">Nucleolus</location>
    </subcellularLocation>
</comment>
<dbReference type="GO" id="GO:0070860">
    <property type="term" value="C:RNA polymerase I core factor complex"/>
    <property type="evidence" value="ECO:0007669"/>
    <property type="project" value="InterPro"/>
</dbReference>
<dbReference type="GO" id="GO:0042790">
    <property type="term" value="P:nucleolar large rRNA transcription by RNA polymerase I"/>
    <property type="evidence" value="ECO:0007669"/>
    <property type="project" value="TreeGrafter"/>
</dbReference>
<dbReference type="VEuPathDB" id="FungiDB:CJJ07_004407"/>
<evidence type="ECO:0000313" key="13">
    <source>
        <dbReference type="Proteomes" id="UP000037122"/>
    </source>
</evidence>
<dbReference type="VEuPathDB" id="FungiDB:CJI97_003160"/>
<name>A0A0L0NV05_CANAR</name>
<dbReference type="PANTHER" id="PTHR31576:SF2">
    <property type="entry name" value="TATA BOX-BINDING PROTEIN-ASSOCIATED FACTOR RNA POLYMERASE I SUBUNIT B"/>
    <property type="match status" value="1"/>
</dbReference>
<keyword evidence="7" id="KW-0238">DNA-binding</keyword>
<evidence type="ECO:0000256" key="6">
    <source>
        <dbReference type="ARBA" id="ARBA00023015"/>
    </source>
</evidence>
<dbReference type="AlphaFoldDB" id="A0A0L0NV05"/>
<dbReference type="EMBL" id="LGST01000037">
    <property type="protein sequence ID" value="KND98002.1"/>
    <property type="molecule type" value="Genomic_DNA"/>
</dbReference>
<evidence type="ECO:0000259" key="11">
    <source>
        <dbReference type="Pfam" id="PF20644"/>
    </source>
</evidence>
<keyword evidence="4" id="KW-0863">Zinc-finger</keyword>
<evidence type="ECO:0000256" key="8">
    <source>
        <dbReference type="ARBA" id="ARBA00023163"/>
    </source>
</evidence>
<keyword evidence="8" id="KW-0804">Transcription</keyword>
<evidence type="ECO:0000256" key="3">
    <source>
        <dbReference type="ARBA" id="ARBA00022723"/>
    </source>
</evidence>
<dbReference type="GO" id="GO:0008270">
    <property type="term" value="F:zinc ion binding"/>
    <property type="evidence" value="ECO:0007669"/>
    <property type="project" value="UniProtKB-KW"/>
</dbReference>
<reference evidence="13" key="1">
    <citation type="journal article" date="2015" name="BMC Genomics">
        <title>Draft genome of a commonly misdiagnosed multidrug resistant pathogen Candida auris.</title>
        <authorList>
            <person name="Chatterjee S."/>
            <person name="Alampalli S.V."/>
            <person name="Nageshan R.K."/>
            <person name="Chettiar S.T."/>
            <person name="Joshi S."/>
            <person name="Tatu U.S."/>
        </authorList>
    </citation>
    <scope>NUCLEOTIDE SEQUENCE [LARGE SCALE GENOMIC DNA]</scope>
    <source>
        <strain evidence="13">6684</strain>
    </source>
</reference>
<evidence type="ECO:0000256" key="1">
    <source>
        <dbReference type="ARBA" id="ARBA00004604"/>
    </source>
</evidence>
<keyword evidence="9" id="KW-0539">Nucleus</keyword>
<comment type="similarity">
    <text evidence="2">Belongs to the RRN7/TAF1B family.</text>
</comment>
<evidence type="ECO:0000256" key="7">
    <source>
        <dbReference type="ARBA" id="ARBA00023125"/>
    </source>
</evidence>
<evidence type="ECO:0000259" key="10">
    <source>
        <dbReference type="Pfam" id="PF11781"/>
    </source>
</evidence>
<dbReference type="Proteomes" id="UP000037122">
    <property type="component" value="Unassembled WGS sequence"/>
</dbReference>
<dbReference type="PANTHER" id="PTHR31576">
    <property type="entry name" value="TATA BOX-BINDING PROTEIN-ASSOCIATED FACTOR RNA POLYMERASE I SUBUNIT B"/>
    <property type="match status" value="1"/>
</dbReference>
<evidence type="ECO:0000313" key="12">
    <source>
        <dbReference type="EMBL" id="KND98002.1"/>
    </source>
</evidence>
<gene>
    <name evidence="12" type="ORF">QG37_05235</name>
</gene>
<sequence length="461" mass="52662">MSQLTWIRGPICGIGNCRSRLYKSYAGRKICQYGHVVEGNVEFGEDDGEAYTQTRRINLLINDTGFGSSVTASAVPTQSSTPVAPSRLYGKEARALHYKVAQHLLRKILAMVVKELFPGDSSYLQNVTILTKIFWVRFCKNFHDSTSPTILDLYVLIFLAMRQLNQHPIYIDDFLRLLKTNKVPFINAATLIPTSYLRQLNLAQRLFSANSIPINDLFHRKVGTLASVVAPINQWRTSLELFYPGAFKVFIDLKLQDAPCLLTLFHRIGYRITEGYFNSTWKNVTSLPETQYVALLHLVIKLYFAAAPDVPDLDKWIEFLSMTGSDIPCFNTKIHSMPFTSMIDMSKEKTSKYFDWIQNNLIPEDRKLGDSVDIPPTTKKLYEIFSLSASEKPTEVRKSQVDFIERKKNTLSSENILMLEEKLLGYLCVRFGLTRKTLVEATQRMELSFYKALKADDAIIR</sequence>
<evidence type="ECO:0000256" key="2">
    <source>
        <dbReference type="ARBA" id="ARBA00006899"/>
    </source>
</evidence>
<dbReference type="VEuPathDB" id="FungiDB:QG37_05235"/>
<keyword evidence="6" id="KW-0805">Transcription regulation</keyword>
<accession>A0A0L0NV05</accession>
<dbReference type="VEuPathDB" id="FungiDB:CJI96_0001622"/>
<proteinExistence type="inferred from homology"/>
<feature type="domain" description="Rrn7/TAF1B N-terminal cyclin" evidence="11">
    <location>
        <begin position="146"/>
        <end position="194"/>
    </location>
</feature>
<evidence type="ECO:0000256" key="9">
    <source>
        <dbReference type="ARBA" id="ARBA00023242"/>
    </source>
</evidence>
<dbReference type="GO" id="GO:0001164">
    <property type="term" value="F:RNA polymerase I core promoter sequence-specific DNA binding"/>
    <property type="evidence" value="ECO:0007669"/>
    <property type="project" value="InterPro"/>
</dbReference>